<reference evidence="2 3" key="1">
    <citation type="journal article" date="2019" name="Int. J. Syst. Evol. Microbiol.">
        <title>The Global Catalogue of Microorganisms (GCM) 10K type strain sequencing project: providing services to taxonomists for standard genome sequencing and annotation.</title>
        <authorList>
            <consortium name="The Broad Institute Genomics Platform"/>
            <consortium name="The Broad Institute Genome Sequencing Center for Infectious Disease"/>
            <person name="Wu L."/>
            <person name="Ma J."/>
        </authorList>
    </citation>
    <scope>NUCLEOTIDE SEQUENCE [LARGE SCALE GENOMIC DNA]</scope>
    <source>
        <strain evidence="2 3">JCM 10303</strain>
    </source>
</reference>
<dbReference type="Proteomes" id="UP001500729">
    <property type="component" value="Unassembled WGS sequence"/>
</dbReference>
<gene>
    <name evidence="2" type="ORF">GCM10009533_69170</name>
</gene>
<dbReference type="PANTHER" id="PTHR35400">
    <property type="entry name" value="SLR1083 PROTEIN"/>
    <property type="match status" value="1"/>
</dbReference>
<dbReference type="InterPro" id="IPR008538">
    <property type="entry name" value="Uma2"/>
</dbReference>
<feature type="domain" description="Putative restriction endonuclease" evidence="1">
    <location>
        <begin position="40"/>
        <end position="202"/>
    </location>
</feature>
<dbReference type="PANTHER" id="PTHR35400:SF3">
    <property type="entry name" value="SLL1072 PROTEIN"/>
    <property type="match status" value="1"/>
</dbReference>
<accession>A0ABN1EBR6</accession>
<comment type="caution">
    <text evidence="2">The sequence shown here is derived from an EMBL/GenBank/DDBJ whole genome shotgun (WGS) entry which is preliminary data.</text>
</comment>
<dbReference type="Pfam" id="PF05685">
    <property type="entry name" value="Uma2"/>
    <property type="match status" value="1"/>
</dbReference>
<dbReference type="CDD" id="cd06260">
    <property type="entry name" value="DUF820-like"/>
    <property type="match status" value="1"/>
</dbReference>
<proteinExistence type="predicted"/>
<organism evidence="2 3">
    <name type="scientific">Saccharopolyspora erythraea</name>
    <name type="common">Streptomyces erythraeus</name>
    <dbReference type="NCBI Taxonomy" id="1836"/>
    <lineage>
        <taxon>Bacteria</taxon>
        <taxon>Bacillati</taxon>
        <taxon>Actinomycetota</taxon>
        <taxon>Actinomycetes</taxon>
        <taxon>Pseudonocardiales</taxon>
        <taxon>Pseudonocardiaceae</taxon>
        <taxon>Saccharopolyspora</taxon>
    </lineage>
</organism>
<evidence type="ECO:0000313" key="2">
    <source>
        <dbReference type="EMBL" id="GAA0562851.1"/>
    </source>
</evidence>
<evidence type="ECO:0000259" key="1">
    <source>
        <dbReference type="Pfam" id="PF05685"/>
    </source>
</evidence>
<protein>
    <recommendedName>
        <fullName evidence="1">Putative restriction endonuclease domain-containing protein</fullName>
    </recommendedName>
</protein>
<evidence type="ECO:0000313" key="3">
    <source>
        <dbReference type="Proteomes" id="UP001500729"/>
    </source>
</evidence>
<sequence>MRSETSCSLHHMVYTPSGQQAPPLWANWEYLVGAWQGLNIPEGWRLELIEERLVPVSPPEYRHGQIVDVLHRDFAARSPRDAAVFRTVSVVIPSRRSLFIPDLLVAAESRAASDAVSVEAEKTLLVAEISGKAESAGDRELKLWSYAHAGAPLYLVVDPWAKGGSVVRLYSEPHNAAYLRCAEVRFGEVIEVPEPFGFSLDTAEF</sequence>
<name>A0ABN1EBR6_SACER</name>
<keyword evidence="3" id="KW-1185">Reference proteome</keyword>
<dbReference type="InterPro" id="IPR011335">
    <property type="entry name" value="Restrct_endonuc-II-like"/>
</dbReference>
<dbReference type="EMBL" id="BAAAGS010000100">
    <property type="protein sequence ID" value="GAA0562851.1"/>
    <property type="molecule type" value="Genomic_DNA"/>
</dbReference>
<dbReference type="SUPFAM" id="SSF52980">
    <property type="entry name" value="Restriction endonuclease-like"/>
    <property type="match status" value="1"/>
</dbReference>
<dbReference type="InterPro" id="IPR012296">
    <property type="entry name" value="Nuclease_put_TT1808"/>
</dbReference>
<dbReference type="Gene3D" id="3.90.1570.10">
    <property type="entry name" value="tt1808, chain A"/>
    <property type="match status" value="1"/>
</dbReference>